<dbReference type="AlphaFoldDB" id="A0A6N7SCA0"/>
<keyword evidence="2" id="KW-0328">Glycosyltransferase</keyword>
<reference evidence="6 7" key="1">
    <citation type="journal article" date="2019" name="Nat. Med.">
        <title>A library of human gut bacterial isolates paired with longitudinal multiomics data enables mechanistic microbiome research.</title>
        <authorList>
            <person name="Poyet M."/>
            <person name="Groussin M."/>
            <person name="Gibbons S.M."/>
            <person name="Avila-Pacheco J."/>
            <person name="Jiang X."/>
            <person name="Kearney S.M."/>
            <person name="Perrotta A.R."/>
            <person name="Berdy B."/>
            <person name="Zhao S."/>
            <person name="Lieberman T.D."/>
            <person name="Swanson P.K."/>
            <person name="Smith M."/>
            <person name="Roesemann S."/>
            <person name="Alexander J.E."/>
            <person name="Rich S.A."/>
            <person name="Livny J."/>
            <person name="Vlamakis H."/>
            <person name="Clish C."/>
            <person name="Bullock K."/>
            <person name="Deik A."/>
            <person name="Scott J."/>
            <person name="Pierce K.A."/>
            <person name="Xavier R.J."/>
            <person name="Alm E.J."/>
        </authorList>
    </citation>
    <scope>NUCLEOTIDE SEQUENCE [LARGE SCALE GENOMIC DNA]</scope>
    <source>
        <strain evidence="4 6">BIOML-A4</strain>
        <strain evidence="5 7">BIOML-A5</strain>
    </source>
</reference>
<proteinExistence type="inferred from homology"/>
<evidence type="ECO:0000313" key="7">
    <source>
        <dbReference type="Proteomes" id="UP000480929"/>
    </source>
</evidence>
<dbReference type="GO" id="GO:0016758">
    <property type="term" value="F:hexosyltransferase activity"/>
    <property type="evidence" value="ECO:0007669"/>
    <property type="project" value="InterPro"/>
</dbReference>
<dbReference type="GO" id="GO:0008194">
    <property type="term" value="F:UDP-glycosyltransferase activity"/>
    <property type="evidence" value="ECO:0007669"/>
    <property type="project" value="InterPro"/>
</dbReference>
<dbReference type="EMBL" id="WKPJ01000058">
    <property type="protein sequence ID" value="MSA91399.1"/>
    <property type="molecule type" value="Genomic_DNA"/>
</dbReference>
<dbReference type="PANTHER" id="PTHR48043">
    <property type="entry name" value="EG:EG0003.4 PROTEIN-RELATED"/>
    <property type="match status" value="1"/>
</dbReference>
<dbReference type="Pfam" id="PF00201">
    <property type="entry name" value="UDPGT"/>
    <property type="match status" value="1"/>
</dbReference>
<evidence type="ECO:0000256" key="1">
    <source>
        <dbReference type="ARBA" id="ARBA00009995"/>
    </source>
</evidence>
<protein>
    <submittedName>
        <fullName evidence="4">Glucosyltransferase</fullName>
    </submittedName>
</protein>
<dbReference type="EMBL" id="WKPI01000062">
    <property type="protein sequence ID" value="MSC35199.1"/>
    <property type="molecule type" value="Genomic_DNA"/>
</dbReference>
<accession>A0A6N7SCA0</accession>
<comment type="similarity">
    <text evidence="1">Belongs to the UDP-glycosyltransferase family.</text>
</comment>
<dbReference type="InterPro" id="IPR002213">
    <property type="entry name" value="UDP_glucos_trans"/>
</dbReference>
<sequence length="391" mass="42996">MAKLAFFCIPAYGHTNPTLEVVRELTKCGHQVIYFSFSAFQKRIEEAGAQFVSCDAYLQTENADPERIKQMTNDVGASIKLLADTTLALDAMVCQKLRTLQPDCIVADSMAVWGKFAALKLGIPFISSTTTFAFNRYSARIMKQSFGQLIGLVRSLPQIHHQMKRLQKQGYPVKNLLSILQNDDQTPTIVYTSKEFQPCSDTFSEKIQFVGPSVKSTASYDGEKNVIYISLGTVNNQHLDFFEHCIEALRDYPGEVIMAVGTEEQAAQLKAPGHFTIQAQVDQIEVLQRTAVFLTHAGMNSVNEGLNAEVPLILYPQTAEQGGVAQRVVELNAGILLKENSAAAIQAAVNQVLANPSLKENASLISRSFHQAGGPVRAAQLIEGWIQESQP</sequence>
<evidence type="ECO:0000313" key="4">
    <source>
        <dbReference type="EMBL" id="MSA91399.1"/>
    </source>
</evidence>
<evidence type="ECO:0000256" key="2">
    <source>
        <dbReference type="ARBA" id="ARBA00022676"/>
    </source>
</evidence>
<evidence type="ECO:0000256" key="3">
    <source>
        <dbReference type="ARBA" id="ARBA00022679"/>
    </source>
</evidence>
<dbReference type="SUPFAM" id="SSF53756">
    <property type="entry name" value="UDP-Glycosyltransferase/glycogen phosphorylase"/>
    <property type="match status" value="1"/>
</dbReference>
<keyword evidence="7" id="KW-1185">Reference proteome</keyword>
<dbReference type="NCBIfam" id="TIGR01426">
    <property type="entry name" value="MGT"/>
    <property type="match status" value="1"/>
</dbReference>
<name>A0A6N7SCA0_9FIRM</name>
<dbReference type="Proteomes" id="UP000433575">
    <property type="component" value="Unassembled WGS sequence"/>
</dbReference>
<dbReference type="CDD" id="cd03784">
    <property type="entry name" value="GT1_Gtf-like"/>
    <property type="match status" value="1"/>
</dbReference>
<organism evidence="4 6">
    <name type="scientific">Holdemania massiliensis</name>
    <dbReference type="NCBI Taxonomy" id="1468449"/>
    <lineage>
        <taxon>Bacteria</taxon>
        <taxon>Bacillati</taxon>
        <taxon>Bacillota</taxon>
        <taxon>Erysipelotrichia</taxon>
        <taxon>Erysipelotrichales</taxon>
        <taxon>Erysipelotrichaceae</taxon>
        <taxon>Holdemania</taxon>
    </lineage>
</organism>
<evidence type="ECO:0000313" key="5">
    <source>
        <dbReference type="EMBL" id="MSC35199.1"/>
    </source>
</evidence>
<dbReference type="RefSeq" id="WP_154240677.1">
    <property type="nucleotide sequence ID" value="NZ_CALJPI010000306.1"/>
</dbReference>
<gene>
    <name evidence="5" type="ORF">GKD88_18970</name>
    <name evidence="4" type="ORF">GKE08_18945</name>
</gene>
<comment type="caution">
    <text evidence="4">The sequence shown here is derived from an EMBL/GenBank/DDBJ whole genome shotgun (WGS) entry which is preliminary data.</text>
</comment>
<dbReference type="PANTHER" id="PTHR48043:SF145">
    <property type="entry name" value="FI06409P-RELATED"/>
    <property type="match status" value="1"/>
</dbReference>
<dbReference type="InterPro" id="IPR006326">
    <property type="entry name" value="UDPGT_MGT-like"/>
</dbReference>
<dbReference type="OrthoDB" id="6620093at2"/>
<dbReference type="InterPro" id="IPR050271">
    <property type="entry name" value="UDP-glycosyltransferase"/>
</dbReference>
<dbReference type="Gene3D" id="3.40.50.2000">
    <property type="entry name" value="Glycogen Phosphorylase B"/>
    <property type="match status" value="2"/>
</dbReference>
<keyword evidence="3 4" id="KW-0808">Transferase</keyword>
<dbReference type="FunFam" id="3.40.50.2000:FF:000072">
    <property type="entry name" value="Glycosyl transferase"/>
    <property type="match status" value="1"/>
</dbReference>
<dbReference type="Proteomes" id="UP000480929">
    <property type="component" value="Unassembled WGS sequence"/>
</dbReference>
<evidence type="ECO:0000313" key="6">
    <source>
        <dbReference type="Proteomes" id="UP000433575"/>
    </source>
</evidence>